<protein>
    <submittedName>
        <fullName evidence="1">Uncharacterized protein</fullName>
    </submittedName>
</protein>
<proteinExistence type="predicted"/>
<dbReference type="EMBL" id="AP024329">
    <property type="protein sequence ID" value="BCQ36634.1"/>
    <property type="molecule type" value="Genomic_DNA"/>
</dbReference>
<gene>
    <name evidence="1" type="ORF">ERHA53_39770</name>
</gene>
<accession>A0ABN6DPD0</accession>
<name>A0ABN6DPD0_ERWRD</name>
<evidence type="ECO:0000313" key="2">
    <source>
        <dbReference type="Proteomes" id="UP000677515"/>
    </source>
</evidence>
<dbReference type="RefSeq" id="WP_133842419.1">
    <property type="nucleotide sequence ID" value="NZ_AP024329.1"/>
</dbReference>
<sequence>MTGVQASENLFCWARFVADSELLWQDSALVSDTDAWQRLWFELEIVNGLALAEWDEEGCPAEGLASWRENYQQEARALANELLALISSDNDKKKR</sequence>
<evidence type="ECO:0000313" key="1">
    <source>
        <dbReference type="EMBL" id="BCQ36634.1"/>
    </source>
</evidence>
<organism evidence="1 2">
    <name type="scientific">Erwinia rhapontici</name>
    <name type="common">Pectobacterium rhapontici</name>
    <dbReference type="NCBI Taxonomy" id="55212"/>
    <lineage>
        <taxon>Bacteria</taxon>
        <taxon>Pseudomonadati</taxon>
        <taxon>Pseudomonadota</taxon>
        <taxon>Gammaproteobacteria</taxon>
        <taxon>Enterobacterales</taxon>
        <taxon>Erwiniaceae</taxon>
        <taxon>Erwinia</taxon>
    </lineage>
</organism>
<keyword evidence="2" id="KW-1185">Reference proteome</keyword>
<dbReference type="Proteomes" id="UP000677515">
    <property type="component" value="Chromosome"/>
</dbReference>
<reference evidence="1 2" key="1">
    <citation type="submission" date="2021-01" db="EMBL/GenBank/DDBJ databases">
        <title>Complete genome sequence of Erwinia rhapontici MAFF 311153.</title>
        <authorList>
            <person name="Morohoshi T."/>
            <person name="Someya N."/>
        </authorList>
    </citation>
    <scope>NUCLEOTIDE SEQUENCE [LARGE SCALE GENOMIC DNA]</scope>
    <source>
        <strain evidence="1 2">MAFF 311153</strain>
    </source>
</reference>